<gene>
    <name evidence="2" type="ORF">DN069_38685</name>
</gene>
<feature type="region of interest" description="Disordered" evidence="1">
    <location>
        <begin position="1"/>
        <end position="75"/>
    </location>
</feature>
<keyword evidence="3" id="KW-1185">Reference proteome</keyword>
<dbReference type="EMBL" id="QKYN01000256">
    <property type="protein sequence ID" value="RAG80329.1"/>
    <property type="molecule type" value="Genomic_DNA"/>
</dbReference>
<name>A0A2X0JYQ3_9ACTN</name>
<protein>
    <submittedName>
        <fullName evidence="2">Uncharacterized protein</fullName>
    </submittedName>
</protein>
<evidence type="ECO:0000313" key="3">
    <source>
        <dbReference type="Proteomes" id="UP000248889"/>
    </source>
</evidence>
<reference evidence="2 3" key="1">
    <citation type="submission" date="2018-06" db="EMBL/GenBank/DDBJ databases">
        <title>Streptacidiphilus pinicola sp. nov., isolated from pine grove soil.</title>
        <authorList>
            <person name="Roh S.G."/>
            <person name="Park S."/>
            <person name="Kim M.-K."/>
            <person name="Yun B.-R."/>
            <person name="Park J."/>
            <person name="Kim M.J."/>
            <person name="Kim Y.S."/>
            <person name="Kim S.B."/>
        </authorList>
    </citation>
    <scope>NUCLEOTIDE SEQUENCE [LARGE SCALE GENOMIC DNA]</scope>
    <source>
        <strain evidence="2 3">MMS16-CNU450</strain>
    </source>
</reference>
<comment type="caution">
    <text evidence="2">The sequence shown here is derived from an EMBL/GenBank/DDBJ whole genome shotgun (WGS) entry which is preliminary data.</text>
</comment>
<organism evidence="2 3">
    <name type="scientific">Streptacidiphilus pinicola</name>
    <dbReference type="NCBI Taxonomy" id="2219663"/>
    <lineage>
        <taxon>Bacteria</taxon>
        <taxon>Bacillati</taxon>
        <taxon>Actinomycetota</taxon>
        <taxon>Actinomycetes</taxon>
        <taxon>Kitasatosporales</taxon>
        <taxon>Streptomycetaceae</taxon>
        <taxon>Streptacidiphilus</taxon>
    </lineage>
</organism>
<evidence type="ECO:0000256" key="1">
    <source>
        <dbReference type="SAM" id="MobiDB-lite"/>
    </source>
</evidence>
<dbReference type="AlphaFoldDB" id="A0A2X0JYQ3"/>
<dbReference type="RefSeq" id="WP_111507922.1">
    <property type="nucleotide sequence ID" value="NZ_QKYN01000256.1"/>
</dbReference>
<sequence length="75" mass="7775">MYSPALSPSPVARPQGAPTTPIRRRPGIGIDPRLREPGRRRIGVARTAPSSCAGPHLRGVLRGGLGARSGAVGTR</sequence>
<evidence type="ECO:0000313" key="2">
    <source>
        <dbReference type="EMBL" id="RAG80329.1"/>
    </source>
</evidence>
<dbReference type="Proteomes" id="UP000248889">
    <property type="component" value="Unassembled WGS sequence"/>
</dbReference>
<proteinExistence type="predicted"/>
<accession>A0A2X0JYQ3</accession>